<dbReference type="Gene3D" id="2.60.200.60">
    <property type="match status" value="1"/>
</dbReference>
<comment type="caution">
    <text evidence="2">The sequence shown here is derived from an EMBL/GenBank/DDBJ whole genome shotgun (WGS) entry which is preliminary data.</text>
</comment>
<dbReference type="AlphaFoldDB" id="A0A4Y3VV64"/>
<accession>A0A4Y3VV64</accession>
<evidence type="ECO:0000256" key="1">
    <source>
        <dbReference type="SAM" id="MobiDB-lite"/>
    </source>
</evidence>
<dbReference type="EMBL" id="BJND01000075">
    <property type="protein sequence ID" value="GEC09560.1"/>
    <property type="molecule type" value="Genomic_DNA"/>
</dbReference>
<sequence length="135" mass="13343">MSLPAAKQGDRVVGVDQHIVLVPTPVGTTVPTVMPMPFSGTLTAGCCANVLISGRPAAVVGSRAVNSPPHLPPPTPPGAVFSRPPDNSGTVSAGSATVLIGGKPAARHGDTVMTCNDPVPAPKGKIIATGNVVIG</sequence>
<dbReference type="InterPro" id="IPR008727">
    <property type="entry name" value="PAAR_motif"/>
</dbReference>
<feature type="region of interest" description="Disordered" evidence="1">
    <location>
        <begin position="64"/>
        <end position="91"/>
    </location>
</feature>
<dbReference type="Pfam" id="PF05488">
    <property type="entry name" value="PAAR_motif"/>
    <property type="match status" value="1"/>
</dbReference>
<reference evidence="2 3" key="1">
    <citation type="submission" date="2019-06" db="EMBL/GenBank/DDBJ databases">
        <title>Whole genome shotgun sequence of Streptomyces spinoverrucosus NBRC 14228.</title>
        <authorList>
            <person name="Hosoyama A."/>
            <person name="Uohara A."/>
            <person name="Ohji S."/>
            <person name="Ichikawa N."/>
        </authorList>
    </citation>
    <scope>NUCLEOTIDE SEQUENCE [LARGE SCALE GENOMIC DNA]</scope>
    <source>
        <strain evidence="2 3">NBRC 14228</strain>
    </source>
</reference>
<dbReference type="RefSeq" id="WP_141314370.1">
    <property type="nucleotide sequence ID" value="NZ_BJND01000075.1"/>
</dbReference>
<gene>
    <name evidence="2" type="ORF">SSP24_72150</name>
</gene>
<proteinExistence type="predicted"/>
<name>A0A4Y3VV64_9ACTN</name>
<evidence type="ECO:0000313" key="2">
    <source>
        <dbReference type="EMBL" id="GEC09560.1"/>
    </source>
</evidence>
<dbReference type="CDD" id="cd14740">
    <property type="entry name" value="PAAR_4"/>
    <property type="match status" value="1"/>
</dbReference>
<protein>
    <submittedName>
        <fullName evidence="2">PAAR motif protein</fullName>
    </submittedName>
</protein>
<keyword evidence="3" id="KW-1185">Reference proteome</keyword>
<organism evidence="2 3">
    <name type="scientific">Streptomyces spinoverrucosus</name>
    <dbReference type="NCBI Taxonomy" id="284043"/>
    <lineage>
        <taxon>Bacteria</taxon>
        <taxon>Bacillati</taxon>
        <taxon>Actinomycetota</taxon>
        <taxon>Actinomycetes</taxon>
        <taxon>Kitasatosporales</taxon>
        <taxon>Streptomycetaceae</taxon>
        <taxon>Streptomyces</taxon>
    </lineage>
</organism>
<evidence type="ECO:0000313" key="3">
    <source>
        <dbReference type="Proteomes" id="UP000317881"/>
    </source>
</evidence>
<dbReference type="OrthoDB" id="9807902at2"/>
<dbReference type="Proteomes" id="UP000317881">
    <property type="component" value="Unassembled WGS sequence"/>
</dbReference>